<name>B4JRN1_DROGR</name>
<dbReference type="OMA" id="FCSLGRI"/>
<feature type="region of interest" description="Disordered" evidence="5">
    <location>
        <begin position="566"/>
        <end position="605"/>
    </location>
</feature>
<dbReference type="eggNOG" id="KOG0255">
    <property type="taxonomic scope" value="Eukaryota"/>
</dbReference>
<keyword evidence="9" id="KW-1185">Reference proteome</keyword>
<comment type="subcellular location">
    <subcellularLocation>
        <location evidence="1">Membrane</location>
        <topology evidence="1">Multi-pass membrane protein</topology>
    </subcellularLocation>
</comment>
<dbReference type="CDD" id="cd17317">
    <property type="entry name" value="MFS_SLC22"/>
    <property type="match status" value="1"/>
</dbReference>
<feature type="transmembrane region" description="Helical" evidence="6">
    <location>
        <begin position="264"/>
        <end position="285"/>
    </location>
</feature>
<feature type="compositionally biased region" description="Basic and acidic residues" evidence="5">
    <location>
        <begin position="579"/>
        <end position="595"/>
    </location>
</feature>
<sequence>MKDKEEEAEANSRKLSTAASTSVYEMDIDESEINDPFQALMEKAGNHGSYQTLYNYVFVAGLAFAGAMIYMNIILALNIPEHWCTVPGREYTNYTIEEWRDLTLPKQKDNRNKETYSNCEMYDANFTELTNFTAWSSSKNQTTVCQHGWSYDRTWYDSSIPTDQDWICAKDLFVTNVFVIGRVTEVVGSFIFGQMGDSFGRSIVYYISVVFCSVGRLGSVMCTSSYTWFLIMSGIVGLTVNSLFQSPQIIGMEISREEDRSRIAFFQSVGWSVGTTLMPLLFWWLRHWESFMWLTSLPTAMVLIFSKYTIESPRWLISKRRFREAIVQFKKIAKINGREFHVTEKELTEIYSLDGHEVTYGMASLFAGWRLARNTIIMGFSWCVVAVSYFTLVLFSSRMAGNPFLNFLYQSIVEIPAYMVGRYVGDKYGRRFTNSVSFLISFFTCLPIIVYATDEKFEWIMIYLATFIKFLNALTFFTANLQCLEIYPTCIRQTGVALGSILANGIGVLAPYLVYLGTTVNIRAPYYILGTLFLLGGIGALFLPETLHKKLPDTIEEADNFGRHDKFFSLPKPPLAQDIKSKMKPEPKPEPEPELTKLNQPSYAP</sequence>
<feature type="transmembrane region" description="Helical" evidence="6">
    <location>
        <begin position="436"/>
        <end position="453"/>
    </location>
</feature>
<dbReference type="GO" id="GO:0022857">
    <property type="term" value="F:transmembrane transporter activity"/>
    <property type="evidence" value="ECO:0007669"/>
    <property type="project" value="InterPro"/>
</dbReference>
<keyword evidence="4 6" id="KW-0472">Membrane</keyword>
<gene>
    <name evidence="8" type="primary">Dgri\GH21097</name>
    <name evidence="8" type="ORF">Dgri_GH21097</name>
</gene>
<dbReference type="HOGENOM" id="CLU_001265_33_4_1"/>
<keyword evidence="3 6" id="KW-1133">Transmembrane helix</keyword>
<feature type="transmembrane region" description="Helical" evidence="6">
    <location>
        <begin position="524"/>
        <end position="543"/>
    </location>
</feature>
<dbReference type="Proteomes" id="UP000001070">
    <property type="component" value="Unassembled WGS sequence"/>
</dbReference>
<evidence type="ECO:0000313" key="9">
    <source>
        <dbReference type="Proteomes" id="UP000001070"/>
    </source>
</evidence>
<feature type="transmembrane region" description="Helical" evidence="6">
    <location>
        <begin position="203"/>
        <end position="220"/>
    </location>
</feature>
<feature type="transmembrane region" description="Helical" evidence="6">
    <location>
        <begin position="226"/>
        <end position="244"/>
    </location>
</feature>
<dbReference type="PROSITE" id="PS50850">
    <property type="entry name" value="MFS"/>
    <property type="match status" value="1"/>
</dbReference>
<reference evidence="8 9" key="1">
    <citation type="journal article" date="2007" name="Nature">
        <title>Evolution of genes and genomes on the Drosophila phylogeny.</title>
        <authorList>
            <consortium name="Drosophila 12 Genomes Consortium"/>
            <person name="Clark A.G."/>
            <person name="Eisen M.B."/>
            <person name="Smith D.R."/>
            <person name="Bergman C.M."/>
            <person name="Oliver B."/>
            <person name="Markow T.A."/>
            <person name="Kaufman T.C."/>
            <person name="Kellis M."/>
            <person name="Gelbart W."/>
            <person name="Iyer V.N."/>
            <person name="Pollard D.A."/>
            <person name="Sackton T.B."/>
            <person name="Larracuente A.M."/>
            <person name="Singh N.D."/>
            <person name="Abad J.P."/>
            <person name="Abt D.N."/>
            <person name="Adryan B."/>
            <person name="Aguade M."/>
            <person name="Akashi H."/>
            <person name="Anderson W.W."/>
            <person name="Aquadro C.F."/>
            <person name="Ardell D.H."/>
            <person name="Arguello R."/>
            <person name="Artieri C.G."/>
            <person name="Barbash D.A."/>
            <person name="Barker D."/>
            <person name="Barsanti P."/>
            <person name="Batterham P."/>
            <person name="Batzoglou S."/>
            <person name="Begun D."/>
            <person name="Bhutkar A."/>
            <person name="Blanco E."/>
            <person name="Bosak S.A."/>
            <person name="Bradley R.K."/>
            <person name="Brand A.D."/>
            <person name="Brent M.R."/>
            <person name="Brooks A.N."/>
            <person name="Brown R.H."/>
            <person name="Butlin R.K."/>
            <person name="Caggese C."/>
            <person name="Calvi B.R."/>
            <person name="Bernardo de Carvalho A."/>
            <person name="Caspi A."/>
            <person name="Castrezana S."/>
            <person name="Celniker S.E."/>
            <person name="Chang J.L."/>
            <person name="Chapple C."/>
            <person name="Chatterji S."/>
            <person name="Chinwalla A."/>
            <person name="Civetta A."/>
            <person name="Clifton S.W."/>
            <person name="Comeron J.M."/>
            <person name="Costello J.C."/>
            <person name="Coyne J.A."/>
            <person name="Daub J."/>
            <person name="David R.G."/>
            <person name="Delcher A.L."/>
            <person name="Delehaunty K."/>
            <person name="Do C.B."/>
            <person name="Ebling H."/>
            <person name="Edwards K."/>
            <person name="Eickbush T."/>
            <person name="Evans J.D."/>
            <person name="Filipski A."/>
            <person name="Findeiss S."/>
            <person name="Freyhult E."/>
            <person name="Fulton L."/>
            <person name="Fulton R."/>
            <person name="Garcia A.C."/>
            <person name="Gardiner A."/>
            <person name="Garfield D.A."/>
            <person name="Garvin B.E."/>
            <person name="Gibson G."/>
            <person name="Gilbert D."/>
            <person name="Gnerre S."/>
            <person name="Godfrey J."/>
            <person name="Good R."/>
            <person name="Gotea V."/>
            <person name="Gravely B."/>
            <person name="Greenberg A.J."/>
            <person name="Griffiths-Jones S."/>
            <person name="Gross S."/>
            <person name="Guigo R."/>
            <person name="Gustafson E.A."/>
            <person name="Haerty W."/>
            <person name="Hahn M.W."/>
            <person name="Halligan D.L."/>
            <person name="Halpern A.L."/>
            <person name="Halter G.M."/>
            <person name="Han M.V."/>
            <person name="Heger A."/>
            <person name="Hillier L."/>
            <person name="Hinrichs A.S."/>
            <person name="Holmes I."/>
            <person name="Hoskins R.A."/>
            <person name="Hubisz M.J."/>
            <person name="Hultmark D."/>
            <person name="Huntley M.A."/>
            <person name="Jaffe D.B."/>
            <person name="Jagadeeshan S."/>
            <person name="Jeck W.R."/>
            <person name="Johnson J."/>
            <person name="Jones C.D."/>
            <person name="Jordan W.C."/>
            <person name="Karpen G.H."/>
            <person name="Kataoka E."/>
            <person name="Keightley P.D."/>
            <person name="Kheradpour P."/>
            <person name="Kirkness E.F."/>
            <person name="Koerich L.B."/>
            <person name="Kristiansen K."/>
            <person name="Kudrna D."/>
            <person name="Kulathinal R.J."/>
            <person name="Kumar S."/>
            <person name="Kwok R."/>
            <person name="Lander E."/>
            <person name="Langley C.H."/>
            <person name="Lapoint R."/>
            <person name="Lazzaro B.P."/>
            <person name="Lee S.J."/>
            <person name="Levesque L."/>
            <person name="Li R."/>
            <person name="Lin C.F."/>
            <person name="Lin M.F."/>
            <person name="Lindblad-Toh K."/>
            <person name="Llopart A."/>
            <person name="Long M."/>
            <person name="Low L."/>
            <person name="Lozovsky E."/>
            <person name="Lu J."/>
            <person name="Luo M."/>
            <person name="Machado C.A."/>
            <person name="Makalowski W."/>
            <person name="Marzo M."/>
            <person name="Matsuda M."/>
            <person name="Matzkin L."/>
            <person name="McAllister B."/>
            <person name="McBride C.S."/>
            <person name="McKernan B."/>
            <person name="McKernan K."/>
            <person name="Mendez-Lago M."/>
            <person name="Minx P."/>
            <person name="Mollenhauer M.U."/>
            <person name="Montooth K."/>
            <person name="Mount S.M."/>
            <person name="Mu X."/>
            <person name="Myers E."/>
            <person name="Negre B."/>
            <person name="Newfeld S."/>
            <person name="Nielsen R."/>
            <person name="Noor M.A."/>
            <person name="O'Grady P."/>
            <person name="Pachter L."/>
            <person name="Papaceit M."/>
            <person name="Parisi M.J."/>
            <person name="Parisi M."/>
            <person name="Parts L."/>
            <person name="Pedersen J.S."/>
            <person name="Pesole G."/>
            <person name="Phillippy A.M."/>
            <person name="Ponting C.P."/>
            <person name="Pop M."/>
            <person name="Porcelli D."/>
            <person name="Powell J.R."/>
            <person name="Prohaska S."/>
            <person name="Pruitt K."/>
            <person name="Puig M."/>
            <person name="Quesneville H."/>
            <person name="Ram K.R."/>
            <person name="Rand D."/>
            <person name="Rasmussen M.D."/>
            <person name="Reed L.K."/>
            <person name="Reenan R."/>
            <person name="Reily A."/>
            <person name="Remington K.A."/>
            <person name="Rieger T.T."/>
            <person name="Ritchie M.G."/>
            <person name="Robin C."/>
            <person name="Rogers Y.H."/>
            <person name="Rohde C."/>
            <person name="Rozas J."/>
            <person name="Rubenfield M.J."/>
            <person name="Ruiz A."/>
            <person name="Russo S."/>
            <person name="Salzberg S.L."/>
            <person name="Sanchez-Gracia A."/>
            <person name="Saranga D.J."/>
            <person name="Sato H."/>
            <person name="Schaeffer S.W."/>
            <person name="Schatz M.C."/>
            <person name="Schlenke T."/>
            <person name="Schwartz R."/>
            <person name="Segarra C."/>
            <person name="Singh R.S."/>
            <person name="Sirot L."/>
            <person name="Sirota M."/>
            <person name="Sisneros N.B."/>
            <person name="Smith C.D."/>
            <person name="Smith T.F."/>
            <person name="Spieth J."/>
            <person name="Stage D.E."/>
            <person name="Stark A."/>
            <person name="Stephan W."/>
            <person name="Strausberg R.L."/>
            <person name="Strempel S."/>
            <person name="Sturgill D."/>
            <person name="Sutton G."/>
            <person name="Sutton G.G."/>
            <person name="Tao W."/>
            <person name="Teichmann S."/>
            <person name="Tobari Y.N."/>
            <person name="Tomimura Y."/>
            <person name="Tsolas J.M."/>
            <person name="Valente V.L."/>
            <person name="Venter E."/>
            <person name="Venter J.C."/>
            <person name="Vicario S."/>
            <person name="Vieira F.G."/>
            <person name="Vilella A.J."/>
            <person name="Villasante A."/>
            <person name="Walenz B."/>
            <person name="Wang J."/>
            <person name="Wasserman M."/>
            <person name="Watts T."/>
            <person name="Wilson D."/>
            <person name="Wilson R.K."/>
            <person name="Wing R.A."/>
            <person name="Wolfner M.F."/>
            <person name="Wong A."/>
            <person name="Wong G.K."/>
            <person name="Wu C.I."/>
            <person name="Wu G."/>
            <person name="Yamamoto D."/>
            <person name="Yang H.P."/>
            <person name="Yang S.P."/>
            <person name="Yorke J.A."/>
            <person name="Yoshida K."/>
            <person name="Zdobnov E."/>
            <person name="Zhang P."/>
            <person name="Zhang Y."/>
            <person name="Zimin A.V."/>
            <person name="Baldwin J."/>
            <person name="Abdouelleil A."/>
            <person name="Abdulkadir J."/>
            <person name="Abebe A."/>
            <person name="Abera B."/>
            <person name="Abreu J."/>
            <person name="Acer S.C."/>
            <person name="Aftuck L."/>
            <person name="Alexander A."/>
            <person name="An P."/>
            <person name="Anderson E."/>
            <person name="Anderson S."/>
            <person name="Arachi H."/>
            <person name="Azer M."/>
            <person name="Bachantsang P."/>
            <person name="Barry A."/>
            <person name="Bayul T."/>
            <person name="Berlin A."/>
            <person name="Bessette D."/>
            <person name="Bloom T."/>
            <person name="Blye J."/>
            <person name="Boguslavskiy L."/>
            <person name="Bonnet C."/>
            <person name="Boukhgalter B."/>
            <person name="Bourzgui I."/>
            <person name="Brown A."/>
            <person name="Cahill P."/>
            <person name="Channer S."/>
            <person name="Cheshatsang Y."/>
            <person name="Chuda L."/>
            <person name="Citroen M."/>
            <person name="Collymore A."/>
            <person name="Cooke P."/>
            <person name="Costello M."/>
            <person name="D'Aco K."/>
            <person name="Daza R."/>
            <person name="De Haan G."/>
            <person name="DeGray S."/>
            <person name="DeMaso C."/>
            <person name="Dhargay N."/>
            <person name="Dooley K."/>
            <person name="Dooley E."/>
            <person name="Doricent M."/>
            <person name="Dorje P."/>
            <person name="Dorjee K."/>
            <person name="Dupes A."/>
            <person name="Elong R."/>
            <person name="Falk J."/>
            <person name="Farina A."/>
            <person name="Faro S."/>
            <person name="Ferguson D."/>
            <person name="Fisher S."/>
            <person name="Foley C.D."/>
            <person name="Franke A."/>
            <person name="Friedrich D."/>
            <person name="Gadbois L."/>
            <person name="Gearin G."/>
            <person name="Gearin C.R."/>
            <person name="Giannoukos G."/>
            <person name="Goode T."/>
            <person name="Graham J."/>
            <person name="Grandbois E."/>
            <person name="Grewal S."/>
            <person name="Gyaltsen K."/>
            <person name="Hafez N."/>
            <person name="Hagos B."/>
            <person name="Hall J."/>
            <person name="Henson C."/>
            <person name="Hollinger A."/>
            <person name="Honan T."/>
            <person name="Huard M.D."/>
            <person name="Hughes L."/>
            <person name="Hurhula B."/>
            <person name="Husby M.E."/>
            <person name="Kamat A."/>
            <person name="Kanga B."/>
            <person name="Kashin S."/>
            <person name="Khazanovich D."/>
            <person name="Kisner P."/>
            <person name="Lance K."/>
            <person name="Lara M."/>
            <person name="Lee W."/>
            <person name="Lennon N."/>
            <person name="Letendre F."/>
            <person name="LeVine R."/>
            <person name="Lipovsky A."/>
            <person name="Liu X."/>
            <person name="Liu J."/>
            <person name="Liu S."/>
            <person name="Lokyitsang T."/>
            <person name="Lokyitsang Y."/>
            <person name="Lubonja R."/>
            <person name="Lui A."/>
            <person name="MacDonald P."/>
            <person name="Magnisalis V."/>
            <person name="Maru K."/>
            <person name="Matthews C."/>
            <person name="McCusker W."/>
            <person name="McDonough S."/>
            <person name="Mehta T."/>
            <person name="Meldrim J."/>
            <person name="Meneus L."/>
            <person name="Mihai O."/>
            <person name="Mihalev A."/>
            <person name="Mihova T."/>
            <person name="Mittelman R."/>
            <person name="Mlenga V."/>
            <person name="Montmayeur A."/>
            <person name="Mulrain L."/>
            <person name="Navidi A."/>
            <person name="Naylor J."/>
            <person name="Negash T."/>
            <person name="Nguyen T."/>
            <person name="Nguyen N."/>
            <person name="Nicol R."/>
            <person name="Norbu C."/>
            <person name="Norbu N."/>
            <person name="Novod N."/>
            <person name="O'Neill B."/>
            <person name="Osman S."/>
            <person name="Markiewicz E."/>
            <person name="Oyono O.L."/>
            <person name="Patti C."/>
            <person name="Phunkhang P."/>
            <person name="Pierre F."/>
            <person name="Priest M."/>
            <person name="Raghuraman S."/>
            <person name="Rege F."/>
            <person name="Reyes R."/>
            <person name="Rise C."/>
            <person name="Rogov P."/>
            <person name="Ross K."/>
            <person name="Ryan E."/>
            <person name="Settipalli S."/>
            <person name="Shea T."/>
            <person name="Sherpa N."/>
            <person name="Shi L."/>
            <person name="Shih D."/>
            <person name="Sparrow T."/>
            <person name="Spaulding J."/>
            <person name="Stalker J."/>
            <person name="Stange-Thomann N."/>
            <person name="Stavropoulos S."/>
            <person name="Stone C."/>
            <person name="Strader C."/>
            <person name="Tesfaye S."/>
            <person name="Thomson T."/>
            <person name="Thoulutsang Y."/>
            <person name="Thoulutsang D."/>
            <person name="Topham K."/>
            <person name="Topping I."/>
            <person name="Tsamla T."/>
            <person name="Vassiliev H."/>
            <person name="Vo A."/>
            <person name="Wangchuk T."/>
            <person name="Wangdi T."/>
            <person name="Weiand M."/>
            <person name="Wilkinson J."/>
            <person name="Wilson A."/>
            <person name="Yadav S."/>
            <person name="Young G."/>
            <person name="Yu Q."/>
            <person name="Zembek L."/>
            <person name="Zhong D."/>
            <person name="Zimmer A."/>
            <person name="Zwirko Z."/>
            <person name="Jaffe D.B."/>
            <person name="Alvarez P."/>
            <person name="Brockman W."/>
            <person name="Butler J."/>
            <person name="Chin C."/>
            <person name="Gnerre S."/>
            <person name="Grabherr M."/>
            <person name="Kleber M."/>
            <person name="Mauceli E."/>
            <person name="MacCallum I."/>
        </authorList>
    </citation>
    <scope>NUCLEOTIDE SEQUENCE [LARGE SCALE GENOMIC DNA]</scope>
    <source>
        <strain evidence="9">Tucson 15287-2541.00</strain>
    </source>
</reference>
<dbReference type="Gene3D" id="1.20.1250.20">
    <property type="entry name" value="MFS general substrate transporter like domains"/>
    <property type="match status" value="1"/>
</dbReference>
<feature type="transmembrane region" description="Helical" evidence="6">
    <location>
        <begin position="56"/>
        <end position="79"/>
    </location>
</feature>
<dbReference type="InterPro" id="IPR020846">
    <property type="entry name" value="MFS_dom"/>
</dbReference>
<dbReference type="EMBL" id="CH916373">
    <property type="protein sequence ID" value="EDV94421.1"/>
    <property type="molecule type" value="Genomic_DNA"/>
</dbReference>
<dbReference type="InterPro" id="IPR036259">
    <property type="entry name" value="MFS_trans_sf"/>
</dbReference>
<dbReference type="PhylomeDB" id="B4JRN1"/>
<evidence type="ECO:0000256" key="5">
    <source>
        <dbReference type="SAM" id="MobiDB-lite"/>
    </source>
</evidence>
<evidence type="ECO:0000256" key="6">
    <source>
        <dbReference type="SAM" id="Phobius"/>
    </source>
</evidence>
<evidence type="ECO:0000256" key="4">
    <source>
        <dbReference type="ARBA" id="ARBA00023136"/>
    </source>
</evidence>
<protein>
    <submittedName>
        <fullName evidence="8">GH21097</fullName>
    </submittedName>
</protein>
<keyword evidence="2 6" id="KW-0812">Transmembrane</keyword>
<dbReference type="InterPro" id="IPR005828">
    <property type="entry name" value="MFS_sugar_transport-like"/>
</dbReference>
<evidence type="ECO:0000256" key="3">
    <source>
        <dbReference type="ARBA" id="ARBA00022989"/>
    </source>
</evidence>
<organism evidence="9">
    <name type="scientific">Drosophila grimshawi</name>
    <name type="common">Hawaiian fruit fly</name>
    <name type="synonym">Idiomyia grimshawi</name>
    <dbReference type="NCBI Taxonomy" id="7222"/>
    <lineage>
        <taxon>Eukaryota</taxon>
        <taxon>Metazoa</taxon>
        <taxon>Ecdysozoa</taxon>
        <taxon>Arthropoda</taxon>
        <taxon>Hexapoda</taxon>
        <taxon>Insecta</taxon>
        <taxon>Pterygota</taxon>
        <taxon>Neoptera</taxon>
        <taxon>Endopterygota</taxon>
        <taxon>Diptera</taxon>
        <taxon>Brachycera</taxon>
        <taxon>Muscomorpha</taxon>
        <taxon>Ephydroidea</taxon>
        <taxon>Drosophilidae</taxon>
        <taxon>Drosophila</taxon>
        <taxon>Hawaiian Drosophila</taxon>
    </lineage>
</organism>
<evidence type="ECO:0000313" key="8">
    <source>
        <dbReference type="EMBL" id="EDV94421.1"/>
    </source>
</evidence>
<evidence type="ECO:0000256" key="2">
    <source>
        <dbReference type="ARBA" id="ARBA00022692"/>
    </source>
</evidence>
<dbReference type="Pfam" id="PF00083">
    <property type="entry name" value="Sugar_tr"/>
    <property type="match status" value="1"/>
</dbReference>
<feature type="transmembrane region" description="Helical" evidence="6">
    <location>
        <begin position="376"/>
        <end position="395"/>
    </location>
</feature>
<feature type="domain" description="Major facilitator superfamily (MFS) profile" evidence="7">
    <location>
        <begin position="126"/>
        <end position="548"/>
    </location>
</feature>
<dbReference type="KEGG" id="dgr:6567829"/>
<feature type="transmembrane region" description="Helical" evidence="6">
    <location>
        <begin position="496"/>
        <end position="518"/>
    </location>
</feature>
<dbReference type="AlphaFoldDB" id="B4JRN1"/>
<feature type="transmembrane region" description="Helical" evidence="6">
    <location>
        <begin position="459"/>
        <end position="484"/>
    </location>
</feature>
<evidence type="ECO:0000259" key="7">
    <source>
        <dbReference type="PROSITE" id="PS50850"/>
    </source>
</evidence>
<dbReference type="GO" id="GO:0016020">
    <property type="term" value="C:membrane"/>
    <property type="evidence" value="ECO:0007669"/>
    <property type="project" value="UniProtKB-SubCell"/>
</dbReference>
<dbReference type="PANTHER" id="PTHR24064">
    <property type="entry name" value="SOLUTE CARRIER FAMILY 22 MEMBER"/>
    <property type="match status" value="1"/>
</dbReference>
<accession>B4JRN1</accession>
<dbReference type="SUPFAM" id="SSF103473">
    <property type="entry name" value="MFS general substrate transporter"/>
    <property type="match status" value="1"/>
</dbReference>
<evidence type="ECO:0000256" key="1">
    <source>
        <dbReference type="ARBA" id="ARBA00004141"/>
    </source>
</evidence>
<dbReference type="InParanoid" id="B4JRN1"/>
<dbReference type="OrthoDB" id="5296287at2759"/>
<proteinExistence type="predicted"/>